<dbReference type="AlphaFoldDB" id="A0A4S8IVH2"/>
<feature type="signal peptide" evidence="2">
    <location>
        <begin position="1"/>
        <end position="24"/>
    </location>
</feature>
<name>A0A4S8IVH2_MUSBA</name>
<feature type="compositionally biased region" description="Polar residues" evidence="1">
    <location>
        <begin position="97"/>
        <end position="106"/>
    </location>
</feature>
<sequence length="143" mass="14868">MSLFLLRIVFILCQAFGLLPPSSASTLSSAAPPTASLSPPDPYSLIVSLLSPSPPPPDPDPLSAFAVSASPLSSPPPPPNPTNPSRPPPSAFSRSAWSLTPTKSVPSTPALVELNIKAGRLVEAIDIVGRLIALHAARRSFPY</sequence>
<feature type="compositionally biased region" description="Low complexity" evidence="1">
    <location>
        <begin position="61"/>
        <end position="72"/>
    </location>
</feature>
<comment type="caution">
    <text evidence="3">The sequence shown here is derived from an EMBL/GenBank/DDBJ whole genome shotgun (WGS) entry which is preliminary data.</text>
</comment>
<proteinExistence type="predicted"/>
<gene>
    <name evidence="3" type="ORF">C4D60_Mb10t07770</name>
</gene>
<dbReference type="EMBL" id="PYDT01000008">
    <property type="protein sequence ID" value="THU52801.1"/>
    <property type="molecule type" value="Genomic_DNA"/>
</dbReference>
<feature type="chain" id="PRO_5020251678" evidence="2">
    <location>
        <begin position="25"/>
        <end position="143"/>
    </location>
</feature>
<keyword evidence="4" id="KW-1185">Reference proteome</keyword>
<dbReference type="Proteomes" id="UP000317650">
    <property type="component" value="Chromosome 10"/>
</dbReference>
<feature type="compositionally biased region" description="Pro residues" evidence="1">
    <location>
        <begin position="73"/>
        <end position="90"/>
    </location>
</feature>
<keyword evidence="2" id="KW-0732">Signal</keyword>
<accession>A0A4S8IVH2</accession>
<feature type="region of interest" description="Disordered" evidence="1">
    <location>
        <begin position="48"/>
        <end position="106"/>
    </location>
</feature>
<protein>
    <submittedName>
        <fullName evidence="3">Uncharacterized protein</fullName>
    </submittedName>
</protein>
<evidence type="ECO:0000256" key="1">
    <source>
        <dbReference type="SAM" id="MobiDB-lite"/>
    </source>
</evidence>
<evidence type="ECO:0000313" key="4">
    <source>
        <dbReference type="Proteomes" id="UP000317650"/>
    </source>
</evidence>
<evidence type="ECO:0000313" key="3">
    <source>
        <dbReference type="EMBL" id="THU52801.1"/>
    </source>
</evidence>
<evidence type="ECO:0000256" key="2">
    <source>
        <dbReference type="SAM" id="SignalP"/>
    </source>
</evidence>
<organism evidence="3 4">
    <name type="scientific">Musa balbisiana</name>
    <name type="common">Banana</name>
    <dbReference type="NCBI Taxonomy" id="52838"/>
    <lineage>
        <taxon>Eukaryota</taxon>
        <taxon>Viridiplantae</taxon>
        <taxon>Streptophyta</taxon>
        <taxon>Embryophyta</taxon>
        <taxon>Tracheophyta</taxon>
        <taxon>Spermatophyta</taxon>
        <taxon>Magnoliopsida</taxon>
        <taxon>Liliopsida</taxon>
        <taxon>Zingiberales</taxon>
        <taxon>Musaceae</taxon>
        <taxon>Musa</taxon>
    </lineage>
</organism>
<reference evidence="3 4" key="1">
    <citation type="journal article" date="2019" name="Nat. Plants">
        <title>Genome sequencing of Musa balbisiana reveals subgenome evolution and function divergence in polyploid bananas.</title>
        <authorList>
            <person name="Yao X."/>
        </authorList>
    </citation>
    <scope>NUCLEOTIDE SEQUENCE [LARGE SCALE GENOMIC DNA]</scope>
    <source>
        <strain evidence="4">cv. DH-PKW</strain>
        <tissue evidence="3">Leaves</tissue>
    </source>
</reference>